<keyword evidence="3" id="KW-0547">Nucleotide-binding</keyword>
<dbReference type="InterPro" id="IPR003439">
    <property type="entry name" value="ABC_transporter-like_ATP-bd"/>
</dbReference>
<dbReference type="SUPFAM" id="SSF52540">
    <property type="entry name" value="P-loop containing nucleoside triphosphate hydrolases"/>
    <property type="match status" value="2"/>
</dbReference>
<proteinExistence type="inferred from homology"/>
<dbReference type="AlphaFoldDB" id="A0A7W9CCC6"/>
<dbReference type="PANTHER" id="PTHR43776:SF7">
    <property type="entry name" value="D,D-DIPEPTIDE TRANSPORT ATP-BINDING PROTEIN DDPF-RELATED"/>
    <property type="match status" value="1"/>
</dbReference>
<evidence type="ECO:0000256" key="2">
    <source>
        <dbReference type="ARBA" id="ARBA00022448"/>
    </source>
</evidence>
<dbReference type="SMART" id="SM00382">
    <property type="entry name" value="AAA"/>
    <property type="match status" value="2"/>
</dbReference>
<keyword evidence="7" id="KW-1185">Reference proteome</keyword>
<dbReference type="InterPro" id="IPR017871">
    <property type="entry name" value="ABC_transporter-like_CS"/>
</dbReference>
<dbReference type="GO" id="GO:0055085">
    <property type="term" value="P:transmembrane transport"/>
    <property type="evidence" value="ECO:0007669"/>
    <property type="project" value="UniProtKB-ARBA"/>
</dbReference>
<accession>A0A7W9CCC6</accession>
<dbReference type="CDD" id="cd03257">
    <property type="entry name" value="ABC_NikE_OppD_transporters"/>
    <property type="match status" value="2"/>
</dbReference>
<sequence>MSSIGSDRWAPVVVTGLDISYVRGRWATRVVEDFSLALAAGETVAIVGESGSGKSTVAAAIAGLLPENGLVDAGTIEIFGEDVVGFDARRWRPLRGRTIGYVPQDPLSSLDPLQRVGEQVADAIRQYRAVSTAEARQAAIDLLARVGIHRPAERAMAYPHQLSGGQLQRVLIAIAISGEPRILIADEPTSGLDVTVQRTILDLLDELTRDLGLSVVLITHDLSIAEERSDSLVVLNGGRIREAGRTHEVIANPVDGYTARLFADAPALSPDKYAHRRATIDRAEPIVSVEHLTKTFSSLSGGADVRALDAVGFRVSEGAVHALVGESGSGKTTAARVIAGLTGFDSGHVEVAGRTLPQRPDRTNQDPSGLQLVYQNALAVLDPRWTIAQALEEPLRINRADLGRGERRELVADALTAVGLPHAAGARRAAELSGGQRQRASIARALLLQPRVLLLDEPTSALDVTVQSQIVDLLLDLRERYGLTYLFISHDLSLVRQIADEITVLERGRLVETGTASDVLDAPQEEYTIRLIESIPGRREEILAVG</sequence>
<feature type="domain" description="ABC transporter" evidence="5">
    <location>
        <begin position="14"/>
        <end position="262"/>
    </location>
</feature>
<gene>
    <name evidence="6" type="ORF">HD600_001499</name>
</gene>
<dbReference type="PROSITE" id="PS00211">
    <property type="entry name" value="ABC_TRANSPORTER_1"/>
    <property type="match status" value="2"/>
</dbReference>
<dbReference type="EMBL" id="JACHMU010000001">
    <property type="protein sequence ID" value="MBB5743002.1"/>
    <property type="molecule type" value="Genomic_DNA"/>
</dbReference>
<protein>
    <submittedName>
        <fullName evidence="6">Peptide/nickel transport system ATP-binding protein</fullName>
    </submittedName>
</protein>
<evidence type="ECO:0000313" key="6">
    <source>
        <dbReference type="EMBL" id="MBB5743002.1"/>
    </source>
</evidence>
<dbReference type="Pfam" id="PF00005">
    <property type="entry name" value="ABC_tran"/>
    <property type="match status" value="2"/>
</dbReference>
<dbReference type="InterPro" id="IPR050319">
    <property type="entry name" value="ABC_transp_ATP-bind"/>
</dbReference>
<feature type="domain" description="ABC transporter" evidence="5">
    <location>
        <begin position="287"/>
        <end position="532"/>
    </location>
</feature>
<evidence type="ECO:0000256" key="1">
    <source>
        <dbReference type="ARBA" id="ARBA00005417"/>
    </source>
</evidence>
<dbReference type="PROSITE" id="PS50893">
    <property type="entry name" value="ABC_TRANSPORTER_2"/>
    <property type="match status" value="2"/>
</dbReference>
<keyword evidence="2" id="KW-0813">Transport</keyword>
<comment type="similarity">
    <text evidence="1">Belongs to the ABC transporter superfamily.</text>
</comment>
<dbReference type="Proteomes" id="UP000517712">
    <property type="component" value="Unassembled WGS sequence"/>
</dbReference>
<dbReference type="GO" id="GO:0016887">
    <property type="term" value="F:ATP hydrolysis activity"/>
    <property type="evidence" value="ECO:0007669"/>
    <property type="project" value="InterPro"/>
</dbReference>
<dbReference type="PANTHER" id="PTHR43776">
    <property type="entry name" value="TRANSPORT ATP-BINDING PROTEIN"/>
    <property type="match status" value="1"/>
</dbReference>
<keyword evidence="4 6" id="KW-0067">ATP-binding</keyword>
<evidence type="ECO:0000259" key="5">
    <source>
        <dbReference type="PROSITE" id="PS50893"/>
    </source>
</evidence>
<dbReference type="GO" id="GO:0005524">
    <property type="term" value="F:ATP binding"/>
    <property type="evidence" value="ECO:0007669"/>
    <property type="project" value="UniProtKB-KW"/>
</dbReference>
<evidence type="ECO:0000313" key="7">
    <source>
        <dbReference type="Proteomes" id="UP000517712"/>
    </source>
</evidence>
<organism evidence="6 7">
    <name type="scientific">Microbacterium ginsengiterrae</name>
    <dbReference type="NCBI Taxonomy" id="546115"/>
    <lineage>
        <taxon>Bacteria</taxon>
        <taxon>Bacillati</taxon>
        <taxon>Actinomycetota</taxon>
        <taxon>Actinomycetes</taxon>
        <taxon>Micrococcales</taxon>
        <taxon>Microbacteriaceae</taxon>
        <taxon>Microbacterium</taxon>
    </lineage>
</organism>
<evidence type="ECO:0000256" key="4">
    <source>
        <dbReference type="ARBA" id="ARBA00022840"/>
    </source>
</evidence>
<name>A0A7W9CCC6_9MICO</name>
<dbReference type="RefSeq" id="WP_184282689.1">
    <property type="nucleotide sequence ID" value="NZ_BAAAPG010000001.1"/>
</dbReference>
<evidence type="ECO:0000256" key="3">
    <source>
        <dbReference type="ARBA" id="ARBA00022741"/>
    </source>
</evidence>
<reference evidence="6 7" key="1">
    <citation type="submission" date="2020-08" db="EMBL/GenBank/DDBJ databases">
        <title>Sequencing the genomes of 1000 actinobacteria strains.</title>
        <authorList>
            <person name="Klenk H.-P."/>
        </authorList>
    </citation>
    <scope>NUCLEOTIDE SEQUENCE [LARGE SCALE GENOMIC DNA]</scope>
    <source>
        <strain evidence="6 7">DSM 24823</strain>
    </source>
</reference>
<dbReference type="InterPro" id="IPR027417">
    <property type="entry name" value="P-loop_NTPase"/>
</dbReference>
<dbReference type="Gene3D" id="3.40.50.300">
    <property type="entry name" value="P-loop containing nucleotide triphosphate hydrolases"/>
    <property type="match status" value="2"/>
</dbReference>
<comment type="caution">
    <text evidence="6">The sequence shown here is derived from an EMBL/GenBank/DDBJ whole genome shotgun (WGS) entry which is preliminary data.</text>
</comment>
<dbReference type="InterPro" id="IPR003593">
    <property type="entry name" value="AAA+_ATPase"/>
</dbReference>